<dbReference type="InterPro" id="IPR000835">
    <property type="entry name" value="HTH_MarR-typ"/>
</dbReference>
<dbReference type="EMBL" id="BAAAQA010000033">
    <property type="protein sequence ID" value="GAA2123033.1"/>
    <property type="molecule type" value="Genomic_DNA"/>
</dbReference>
<evidence type="ECO:0000313" key="3">
    <source>
        <dbReference type="Proteomes" id="UP001500166"/>
    </source>
</evidence>
<gene>
    <name evidence="2" type="ORF">GCM10009824_26490</name>
</gene>
<dbReference type="Proteomes" id="UP001500166">
    <property type="component" value="Unassembled WGS sequence"/>
</dbReference>
<evidence type="ECO:0000313" key="2">
    <source>
        <dbReference type="EMBL" id="GAA2123033.1"/>
    </source>
</evidence>
<sequence length="160" mass="17769">MIKILHDMVISGYDGAMPHTLRESDLSQEPVFLMARASSLGSATANRALADLGLKVRHYSVLSLVCGKKNPTQRELSYHLVLDPSQIVLIVDALEKRGLVQRQTDPNDRRSKIIVPTTEGQKLYKKAKVAVESSSDRTLSNLSDEERANLLAMLRKISLD</sequence>
<dbReference type="InterPro" id="IPR036390">
    <property type="entry name" value="WH_DNA-bd_sf"/>
</dbReference>
<name>A0ABP5JUS2_9MICC</name>
<dbReference type="PANTHER" id="PTHR33164:SF99">
    <property type="entry name" value="MARR FAMILY REGULATORY PROTEIN"/>
    <property type="match status" value="1"/>
</dbReference>
<protein>
    <submittedName>
        <fullName evidence="2">MarR family transcriptional regulator</fullName>
    </submittedName>
</protein>
<dbReference type="Gene3D" id="1.10.10.10">
    <property type="entry name" value="Winged helix-like DNA-binding domain superfamily/Winged helix DNA-binding domain"/>
    <property type="match status" value="1"/>
</dbReference>
<dbReference type="SMART" id="SM00347">
    <property type="entry name" value="HTH_MARR"/>
    <property type="match status" value="1"/>
</dbReference>
<dbReference type="InterPro" id="IPR039422">
    <property type="entry name" value="MarR/SlyA-like"/>
</dbReference>
<comment type="caution">
    <text evidence="2">The sequence shown here is derived from an EMBL/GenBank/DDBJ whole genome shotgun (WGS) entry which is preliminary data.</text>
</comment>
<keyword evidence="3" id="KW-1185">Reference proteome</keyword>
<accession>A0ABP5JUS2</accession>
<feature type="domain" description="HTH marR-type" evidence="1">
    <location>
        <begin position="27"/>
        <end position="159"/>
    </location>
</feature>
<dbReference type="PANTHER" id="PTHR33164">
    <property type="entry name" value="TRANSCRIPTIONAL REGULATOR, MARR FAMILY"/>
    <property type="match status" value="1"/>
</dbReference>
<dbReference type="InterPro" id="IPR036388">
    <property type="entry name" value="WH-like_DNA-bd_sf"/>
</dbReference>
<dbReference type="SUPFAM" id="SSF46785">
    <property type="entry name" value="Winged helix' DNA-binding domain"/>
    <property type="match status" value="1"/>
</dbReference>
<proteinExistence type="predicted"/>
<evidence type="ECO:0000259" key="1">
    <source>
        <dbReference type="PROSITE" id="PS50995"/>
    </source>
</evidence>
<reference evidence="3" key="1">
    <citation type="journal article" date="2019" name="Int. J. Syst. Evol. Microbiol.">
        <title>The Global Catalogue of Microorganisms (GCM) 10K type strain sequencing project: providing services to taxonomists for standard genome sequencing and annotation.</title>
        <authorList>
            <consortium name="The Broad Institute Genomics Platform"/>
            <consortium name="The Broad Institute Genome Sequencing Center for Infectious Disease"/>
            <person name="Wu L."/>
            <person name="Ma J."/>
        </authorList>
    </citation>
    <scope>NUCLEOTIDE SEQUENCE [LARGE SCALE GENOMIC DNA]</scope>
    <source>
        <strain evidence="3">JCM 15914</strain>
    </source>
</reference>
<dbReference type="PRINTS" id="PR00598">
    <property type="entry name" value="HTHMARR"/>
</dbReference>
<organism evidence="2 3">
    <name type="scientific">Kocuria atrinae</name>
    <dbReference type="NCBI Taxonomy" id="592377"/>
    <lineage>
        <taxon>Bacteria</taxon>
        <taxon>Bacillati</taxon>
        <taxon>Actinomycetota</taxon>
        <taxon>Actinomycetes</taxon>
        <taxon>Micrococcales</taxon>
        <taxon>Micrococcaceae</taxon>
        <taxon>Kocuria</taxon>
    </lineage>
</organism>
<dbReference type="PROSITE" id="PS50995">
    <property type="entry name" value="HTH_MARR_2"/>
    <property type="match status" value="1"/>
</dbReference>
<dbReference type="Pfam" id="PF01047">
    <property type="entry name" value="MarR"/>
    <property type="match status" value="1"/>
</dbReference>
<dbReference type="RefSeq" id="WP_344225462.1">
    <property type="nucleotide sequence ID" value="NZ_BAAAQA010000033.1"/>
</dbReference>